<feature type="transmembrane region" description="Helical" evidence="1">
    <location>
        <begin position="76"/>
        <end position="96"/>
    </location>
</feature>
<keyword evidence="1" id="KW-1133">Transmembrane helix</keyword>
<dbReference type="Proteomes" id="UP000199058">
    <property type="component" value="Unassembled WGS sequence"/>
</dbReference>
<keyword evidence="3" id="KW-1185">Reference proteome</keyword>
<organism evidence="2 3">
    <name type="scientific">Marinospirillum celere</name>
    <dbReference type="NCBI Taxonomy" id="1122252"/>
    <lineage>
        <taxon>Bacteria</taxon>
        <taxon>Pseudomonadati</taxon>
        <taxon>Pseudomonadota</taxon>
        <taxon>Gammaproteobacteria</taxon>
        <taxon>Oceanospirillales</taxon>
        <taxon>Oceanospirillaceae</taxon>
        <taxon>Marinospirillum</taxon>
    </lineage>
</organism>
<feature type="transmembrane region" description="Helical" evidence="1">
    <location>
        <begin position="137"/>
        <end position="154"/>
    </location>
</feature>
<reference evidence="2 3" key="1">
    <citation type="submission" date="2016-10" db="EMBL/GenBank/DDBJ databases">
        <authorList>
            <person name="de Groot N.N."/>
        </authorList>
    </citation>
    <scope>NUCLEOTIDE SEQUENCE [LARGE SCALE GENOMIC DNA]</scope>
    <source>
        <strain evidence="2 3">DSM 18438</strain>
    </source>
</reference>
<keyword evidence="1" id="KW-0812">Transmembrane</keyword>
<sequence>MEAIIWLVLLAFLVGLVVATAKNKLVFYNSMGDLVLSFAPWGVMLIGAVIIGFMTPEQSQVTQREWQAWLERKDHLMDWTMIAGLVVAGGVALRSMVINQGFFTGLLVAPFKVLYALFLPLVALASIAQIFGKEKSLGMRALWVTIFGLFWWLTDILVNGDRVAMERTARKWELFDD</sequence>
<feature type="transmembrane region" description="Helical" evidence="1">
    <location>
        <begin position="35"/>
        <end position="55"/>
    </location>
</feature>
<protein>
    <submittedName>
        <fullName evidence="2">Uncharacterized protein</fullName>
    </submittedName>
</protein>
<dbReference type="RefSeq" id="WP_091959009.1">
    <property type="nucleotide sequence ID" value="NZ_FOLH01000001.1"/>
</dbReference>
<name>A0A1I1EK00_9GAMM</name>
<dbReference type="OrthoDB" id="9849898at2"/>
<feature type="transmembrane region" description="Helical" evidence="1">
    <location>
        <begin position="102"/>
        <end position="125"/>
    </location>
</feature>
<keyword evidence="1" id="KW-0472">Membrane</keyword>
<gene>
    <name evidence="2" type="ORF">SAMN05660443_0633</name>
</gene>
<accession>A0A1I1EK00</accession>
<proteinExistence type="predicted"/>
<dbReference type="EMBL" id="FOLH01000001">
    <property type="protein sequence ID" value="SFB86952.1"/>
    <property type="molecule type" value="Genomic_DNA"/>
</dbReference>
<evidence type="ECO:0000313" key="3">
    <source>
        <dbReference type="Proteomes" id="UP000199058"/>
    </source>
</evidence>
<dbReference type="STRING" id="1122252.SAMN05660443_0633"/>
<evidence type="ECO:0000256" key="1">
    <source>
        <dbReference type="SAM" id="Phobius"/>
    </source>
</evidence>
<evidence type="ECO:0000313" key="2">
    <source>
        <dbReference type="EMBL" id="SFB86952.1"/>
    </source>
</evidence>
<dbReference type="AlphaFoldDB" id="A0A1I1EK00"/>